<feature type="compositionally biased region" description="Acidic residues" evidence="2">
    <location>
        <begin position="384"/>
        <end position="411"/>
    </location>
</feature>
<feature type="compositionally biased region" description="Low complexity" evidence="2">
    <location>
        <begin position="328"/>
        <end position="351"/>
    </location>
</feature>
<dbReference type="AlphaFoldDB" id="A0AAE1FEW8"/>
<feature type="compositionally biased region" description="Basic and acidic residues" evidence="2">
    <location>
        <begin position="175"/>
        <end position="184"/>
    </location>
</feature>
<evidence type="ECO:0000256" key="2">
    <source>
        <dbReference type="SAM" id="MobiDB-lite"/>
    </source>
</evidence>
<feature type="region of interest" description="Disordered" evidence="2">
    <location>
        <begin position="100"/>
        <end position="132"/>
    </location>
</feature>
<dbReference type="GO" id="GO:0005634">
    <property type="term" value="C:nucleus"/>
    <property type="evidence" value="ECO:0007669"/>
    <property type="project" value="TreeGrafter"/>
</dbReference>
<dbReference type="EMBL" id="JAWQEG010002418">
    <property type="protein sequence ID" value="KAK3872090.1"/>
    <property type="molecule type" value="Genomic_DNA"/>
</dbReference>
<name>A0AAE1FEW8_PETCI</name>
<keyword evidence="6" id="KW-1185">Reference proteome</keyword>
<reference evidence="5" key="1">
    <citation type="submission" date="2023-10" db="EMBL/GenBank/DDBJ databases">
        <title>Genome assemblies of two species of porcelain crab, Petrolisthes cinctipes and Petrolisthes manimaculis (Anomura: Porcellanidae).</title>
        <authorList>
            <person name="Angst P."/>
        </authorList>
    </citation>
    <scope>NUCLEOTIDE SEQUENCE</scope>
    <source>
        <strain evidence="5">PB745_01</strain>
        <tissue evidence="5">Gill</tissue>
    </source>
</reference>
<gene>
    <name evidence="5" type="ORF">Pcinc_022811</name>
</gene>
<feature type="compositionally biased region" description="Acidic residues" evidence="2">
    <location>
        <begin position="194"/>
        <end position="205"/>
    </location>
</feature>
<feature type="domain" description="Ubinuclein middle" evidence="4">
    <location>
        <begin position="431"/>
        <end position="527"/>
    </location>
</feature>
<proteinExistence type="predicted"/>
<organism evidence="5 6">
    <name type="scientific">Petrolisthes cinctipes</name>
    <name type="common">Flat porcelain crab</name>
    <dbReference type="NCBI Taxonomy" id="88211"/>
    <lineage>
        <taxon>Eukaryota</taxon>
        <taxon>Metazoa</taxon>
        <taxon>Ecdysozoa</taxon>
        <taxon>Arthropoda</taxon>
        <taxon>Crustacea</taxon>
        <taxon>Multicrustacea</taxon>
        <taxon>Malacostraca</taxon>
        <taxon>Eumalacostraca</taxon>
        <taxon>Eucarida</taxon>
        <taxon>Decapoda</taxon>
        <taxon>Pleocyemata</taxon>
        <taxon>Anomura</taxon>
        <taxon>Galatheoidea</taxon>
        <taxon>Porcellanidae</taxon>
        <taxon>Petrolisthes</taxon>
    </lineage>
</organism>
<evidence type="ECO:0000259" key="3">
    <source>
        <dbReference type="Pfam" id="PF08729"/>
    </source>
</evidence>
<feature type="compositionally biased region" description="Low complexity" evidence="2">
    <location>
        <begin position="209"/>
        <end position="224"/>
    </location>
</feature>
<feature type="compositionally biased region" description="Low complexity" evidence="2">
    <location>
        <begin position="361"/>
        <end position="383"/>
    </location>
</feature>
<dbReference type="Pfam" id="PF08729">
    <property type="entry name" value="HUN"/>
    <property type="match status" value="1"/>
</dbReference>
<keyword evidence="1" id="KW-0597">Phosphoprotein</keyword>
<dbReference type="Pfam" id="PF14075">
    <property type="entry name" value="UBN_AB"/>
    <property type="match status" value="1"/>
</dbReference>
<evidence type="ECO:0000313" key="6">
    <source>
        <dbReference type="Proteomes" id="UP001286313"/>
    </source>
</evidence>
<evidence type="ECO:0000259" key="4">
    <source>
        <dbReference type="Pfam" id="PF14075"/>
    </source>
</evidence>
<feature type="region of interest" description="Disordered" evidence="2">
    <location>
        <begin position="162"/>
        <end position="412"/>
    </location>
</feature>
<dbReference type="Proteomes" id="UP001286313">
    <property type="component" value="Unassembled WGS sequence"/>
</dbReference>
<sequence length="534" mass="59866">MSETKKVAFSTLGPIKKEKKRVKEVKSLRIVLTLSESNEKSCPEFNYRELVTQKLHERLGKKSLGEVINGPSLDPTDPFATDEDAALRALARKLENKYGGYTGSAKKKRKKESDFKTLGEGYDESDPFIDNSDAFDEVVPTHLETKHRGFYINSGELDFETVAAEEEEEEISEEESVHSAEEVKKKKKPNQILSDDDEESAEEEPPPQQQQQLQQQQPQQQQQENVEHEEEETDVKKRKLYENGFIRHKKRKLDEGELLRKRKKMIGKFNAKNQEKKDSDQETDKPTVNTSDNKGEIQPREQSIKDSIEAVVNKAREEAGGEAPVPPTTTTTTAAAAAAATTIITTATTTTGEKKDESEESPSSSSNSSSSDSDSSGSSSSSDSESDQEGEEGEEDVENDEGNEEDGEEQEAQIVNEEHHHASDNEDNIPLPDNLPSDLTQVINKLKEEGNNSKLTSQSSQKFFTDSVNKLLLSIEMMLNKYGGRKKTQIYNHLSKHLPCGTQTIVKRAKNLLSERQESRLRDPLKRFVVVVGY</sequence>
<dbReference type="InterPro" id="IPR026947">
    <property type="entry name" value="UBN_middle_dom"/>
</dbReference>
<feature type="domain" description="Hpc2-related" evidence="3">
    <location>
        <begin position="107"/>
        <end position="158"/>
    </location>
</feature>
<feature type="compositionally biased region" description="Basic and acidic residues" evidence="2">
    <location>
        <begin position="273"/>
        <end position="285"/>
    </location>
</feature>
<dbReference type="PANTHER" id="PTHR21669:SF28">
    <property type="entry name" value="YEMANUCLEIN"/>
    <property type="match status" value="1"/>
</dbReference>
<dbReference type="GO" id="GO:0006325">
    <property type="term" value="P:chromatin organization"/>
    <property type="evidence" value="ECO:0007669"/>
    <property type="project" value="TreeGrafter"/>
</dbReference>
<evidence type="ECO:0008006" key="7">
    <source>
        <dbReference type="Google" id="ProtNLM"/>
    </source>
</evidence>
<accession>A0AAE1FEW8</accession>
<feature type="compositionally biased region" description="Basic and acidic residues" evidence="2">
    <location>
        <begin position="293"/>
        <end position="319"/>
    </location>
</feature>
<dbReference type="PANTHER" id="PTHR21669">
    <property type="entry name" value="CAPZ-INTERACTING PROTEIN AND RELATED PROTEINS"/>
    <property type="match status" value="1"/>
</dbReference>
<protein>
    <recommendedName>
        <fullName evidence="7">Ubinuclein-1</fullName>
    </recommendedName>
</protein>
<evidence type="ECO:0000256" key="1">
    <source>
        <dbReference type="ARBA" id="ARBA00022553"/>
    </source>
</evidence>
<dbReference type="InterPro" id="IPR014840">
    <property type="entry name" value="HRD"/>
</dbReference>
<feature type="compositionally biased region" description="Acidic residues" evidence="2">
    <location>
        <begin position="162"/>
        <end position="174"/>
    </location>
</feature>
<comment type="caution">
    <text evidence="5">The sequence shown here is derived from an EMBL/GenBank/DDBJ whole genome shotgun (WGS) entry which is preliminary data.</text>
</comment>
<evidence type="ECO:0000313" key="5">
    <source>
        <dbReference type="EMBL" id="KAK3872090.1"/>
    </source>
</evidence>